<dbReference type="PROSITE" id="PS50181">
    <property type="entry name" value="FBOX"/>
    <property type="match status" value="1"/>
</dbReference>
<protein>
    <recommendedName>
        <fullName evidence="2">F-box domain-containing protein</fullName>
    </recommendedName>
</protein>
<dbReference type="AlphaFoldDB" id="A0AA85JIL4"/>
<dbReference type="GO" id="GO:0019005">
    <property type="term" value="C:SCF ubiquitin ligase complex"/>
    <property type="evidence" value="ECO:0007669"/>
    <property type="project" value="TreeGrafter"/>
</dbReference>
<dbReference type="InterPro" id="IPR006553">
    <property type="entry name" value="Leu-rich_rpt_Cys-con_subtyp"/>
</dbReference>
<dbReference type="Gene3D" id="1.20.1280.50">
    <property type="match status" value="1"/>
</dbReference>
<evidence type="ECO:0000313" key="4">
    <source>
        <dbReference type="WBParaSite" id="TREG1_21590.1"/>
    </source>
</evidence>
<name>A0AA85JIL4_TRIRE</name>
<dbReference type="Gene3D" id="3.80.10.10">
    <property type="entry name" value="Ribonuclease Inhibitor"/>
    <property type="match status" value="1"/>
</dbReference>
<evidence type="ECO:0000259" key="2">
    <source>
        <dbReference type="PROSITE" id="PS50181"/>
    </source>
</evidence>
<dbReference type="Proteomes" id="UP000050795">
    <property type="component" value="Unassembled WGS sequence"/>
</dbReference>
<dbReference type="CDD" id="cd09917">
    <property type="entry name" value="F-box_SF"/>
    <property type="match status" value="1"/>
</dbReference>
<dbReference type="Pfam" id="PF12937">
    <property type="entry name" value="F-box-like"/>
    <property type="match status" value="1"/>
</dbReference>
<organism evidence="3 4">
    <name type="scientific">Trichobilharzia regenti</name>
    <name type="common">Nasal bird schistosome</name>
    <dbReference type="NCBI Taxonomy" id="157069"/>
    <lineage>
        <taxon>Eukaryota</taxon>
        <taxon>Metazoa</taxon>
        <taxon>Spiralia</taxon>
        <taxon>Lophotrochozoa</taxon>
        <taxon>Platyhelminthes</taxon>
        <taxon>Trematoda</taxon>
        <taxon>Digenea</taxon>
        <taxon>Strigeidida</taxon>
        <taxon>Schistosomatoidea</taxon>
        <taxon>Schistosomatidae</taxon>
        <taxon>Trichobilharzia</taxon>
    </lineage>
</organism>
<dbReference type="InterPro" id="IPR032675">
    <property type="entry name" value="LRR_dom_sf"/>
</dbReference>
<dbReference type="SMART" id="SM00256">
    <property type="entry name" value="FBOX"/>
    <property type="match status" value="1"/>
</dbReference>
<dbReference type="SUPFAM" id="SSF52047">
    <property type="entry name" value="RNI-like"/>
    <property type="match status" value="1"/>
</dbReference>
<feature type="domain" description="F-box" evidence="2">
    <location>
        <begin position="414"/>
        <end position="470"/>
    </location>
</feature>
<dbReference type="GO" id="GO:0031146">
    <property type="term" value="P:SCF-dependent proteasomal ubiquitin-dependent protein catabolic process"/>
    <property type="evidence" value="ECO:0007669"/>
    <property type="project" value="TreeGrafter"/>
</dbReference>
<keyword evidence="1" id="KW-0833">Ubl conjugation pathway</keyword>
<dbReference type="InterPro" id="IPR057207">
    <property type="entry name" value="FBXL15_LRR"/>
</dbReference>
<dbReference type="WBParaSite" id="TREG1_21590.1">
    <property type="protein sequence ID" value="TREG1_21590.1"/>
    <property type="gene ID" value="TREG1_21590"/>
</dbReference>
<accession>A0AA85JIL4</accession>
<dbReference type="SMART" id="SM00367">
    <property type="entry name" value="LRR_CC"/>
    <property type="match status" value="4"/>
</dbReference>
<evidence type="ECO:0000256" key="1">
    <source>
        <dbReference type="ARBA" id="ARBA00022786"/>
    </source>
</evidence>
<dbReference type="InterPro" id="IPR036047">
    <property type="entry name" value="F-box-like_dom_sf"/>
</dbReference>
<dbReference type="PANTHER" id="PTHR13318:SF190">
    <property type="entry name" value="PARTNER OF PAIRED, ISOFORM B"/>
    <property type="match status" value="1"/>
</dbReference>
<keyword evidence="3" id="KW-1185">Reference proteome</keyword>
<evidence type="ECO:0000313" key="3">
    <source>
        <dbReference type="Proteomes" id="UP000050795"/>
    </source>
</evidence>
<sequence>MARERKKWELVHQFVYEVVDFSSQYGSESGSCFSAWNIVGPCHVYPNYCDSNCACAFRTYGKWWRNSPSYLQPIGSVPEDVYSSEDYVDLYFDVPVIPVRLQIYETYNPGCVVRVSACYRTQPEDGPVNTRKLQWITLWKAPPLIVNSNHRHNLGGAHQSSNKLQLTYHHLDDTCTTLACPTVNRIRSVSEIFADRYLPAIQYDGNYSFPSHYSEYIAQSRIFQPTLTNVKPYPTDLIRIEFDNTRCRYFTQIDAVRLSGWAELVNTSRWTGIGQLEAPAPITDLSTTSQQPSNNHTHNTLSFFLDLLRPCTPRLTASTYDLTDASIDVSFSDISPGSSSNLLCEEETDENAMSSALIPVNVYRQSSGLCRIPPVGMNALLSSSRSLVALPPGTICRSSLFGLTYLKENALWRHGPLTRLPYEVLLRVFSYLNLRSLFRCACVSRQFRCLVEDTLASMTSLNLQSFWSTLTDPHLLSLGKRLGQVNLTVRAVAEYYTTGNCLVAPITLLRRKAKEEEEEVVVVGRMENEQNHTANQYKVSRYNTNHYKEYNSLQYSNYPAKRRTHTPLAERVRSWSTSAERVRNQARMLDAMYLDVIDNCQPVQDSVNEKDIIHKDLNEKFIDDMITLQQQTDELNHSDHFNLPTSHLRRLDMSWCGNYSQISPTAFGHFLTDACRNLVTLRLSSCKFLNDDCLLHIVNTCPYLKELDLSSCLGITSYGFSTLGRLIHLTWISVYRTFITDSGLSILSELCQHLRHVNIGSCVEVHDMDSVLRELTRNNPNDIFDKVSSLSSYC</sequence>
<reference evidence="3" key="1">
    <citation type="submission" date="2022-06" db="EMBL/GenBank/DDBJ databases">
        <authorList>
            <person name="Berger JAMES D."/>
            <person name="Berger JAMES D."/>
        </authorList>
    </citation>
    <scope>NUCLEOTIDE SEQUENCE [LARGE SCALE GENOMIC DNA]</scope>
</reference>
<proteinExistence type="predicted"/>
<dbReference type="PANTHER" id="PTHR13318">
    <property type="entry name" value="PARTNER OF PAIRED, ISOFORM B-RELATED"/>
    <property type="match status" value="1"/>
</dbReference>
<dbReference type="Pfam" id="PF25372">
    <property type="entry name" value="DUF7885"/>
    <property type="match status" value="1"/>
</dbReference>
<dbReference type="SUPFAM" id="SSF81383">
    <property type="entry name" value="F-box domain"/>
    <property type="match status" value="1"/>
</dbReference>
<reference evidence="4" key="2">
    <citation type="submission" date="2023-11" db="UniProtKB">
        <authorList>
            <consortium name="WormBaseParasite"/>
        </authorList>
    </citation>
    <scope>IDENTIFICATION</scope>
</reference>
<dbReference type="InterPro" id="IPR001810">
    <property type="entry name" value="F-box_dom"/>
</dbReference>